<keyword evidence="2" id="KW-0677">Repeat</keyword>
<feature type="region of interest" description="Disordered" evidence="5">
    <location>
        <begin position="383"/>
        <end position="416"/>
    </location>
</feature>
<dbReference type="Pfam" id="PF00168">
    <property type="entry name" value="C2"/>
    <property type="match status" value="2"/>
</dbReference>
<dbReference type="SUPFAM" id="SSF49562">
    <property type="entry name" value="C2 domain (Calcium/lipid-binding domain, CaLB)"/>
    <property type="match status" value="2"/>
</dbReference>
<dbReference type="InterPro" id="IPR035892">
    <property type="entry name" value="C2_domain_sf"/>
</dbReference>
<dbReference type="PROSITE" id="PS50004">
    <property type="entry name" value="C2"/>
    <property type="match status" value="2"/>
</dbReference>
<reference evidence="7" key="3">
    <citation type="submission" date="2025-09" db="UniProtKB">
        <authorList>
            <consortium name="Ensembl"/>
        </authorList>
    </citation>
    <scope>IDENTIFICATION</scope>
    <source>
        <strain evidence="7">broiler</strain>
    </source>
</reference>
<evidence type="ECO:0000256" key="5">
    <source>
        <dbReference type="SAM" id="MobiDB-lite"/>
    </source>
</evidence>
<feature type="domain" description="C2" evidence="6">
    <location>
        <begin position="421"/>
        <end position="540"/>
    </location>
</feature>
<evidence type="ECO:0000256" key="4">
    <source>
        <dbReference type="ARBA" id="ARBA00063654"/>
    </source>
</evidence>
<proteinExistence type="inferred from homology"/>
<dbReference type="AlphaFoldDB" id="A0A8V0Z820"/>
<evidence type="ECO:0000259" key="6">
    <source>
        <dbReference type="PROSITE" id="PS50004"/>
    </source>
</evidence>
<dbReference type="Proteomes" id="UP000000539">
    <property type="component" value="Chromosome 3"/>
</dbReference>
<dbReference type="GO" id="GO:0042802">
    <property type="term" value="F:identical protein binding"/>
    <property type="evidence" value="ECO:0007669"/>
    <property type="project" value="UniProtKB-ARBA"/>
</dbReference>
<dbReference type="FunFam" id="2.60.40.150:FF:000153">
    <property type="entry name" value="Synaptotagmin 16"/>
    <property type="match status" value="1"/>
</dbReference>
<reference evidence="7" key="2">
    <citation type="submission" date="2025-08" db="UniProtKB">
        <authorList>
            <consortium name="Ensembl"/>
        </authorList>
    </citation>
    <scope>IDENTIFICATION</scope>
    <source>
        <strain evidence="7">broiler</strain>
    </source>
</reference>
<evidence type="ECO:0000313" key="8">
    <source>
        <dbReference type="Proteomes" id="UP000000539"/>
    </source>
</evidence>
<comment type="subunit">
    <text evidence="4">Homodimer. Can also form heterodimers.</text>
</comment>
<dbReference type="PANTHER" id="PTHR46129:SF3">
    <property type="entry name" value="SYNAPTOTAGMIN-14-RELATED"/>
    <property type="match status" value="1"/>
</dbReference>
<dbReference type="SMART" id="SM00239">
    <property type="entry name" value="C2"/>
    <property type="match status" value="2"/>
</dbReference>
<name>A0A8V0Z820_CHICK</name>
<dbReference type="CDD" id="cd08408">
    <property type="entry name" value="C2B_Synaptotagmin-14_16"/>
    <property type="match status" value="1"/>
</dbReference>
<evidence type="ECO:0000256" key="1">
    <source>
        <dbReference type="ARBA" id="ARBA00006996"/>
    </source>
</evidence>
<evidence type="ECO:0000313" key="7">
    <source>
        <dbReference type="Ensembl" id="ENSGALP00010027307.1"/>
    </source>
</evidence>
<dbReference type="OrthoDB" id="5978493at2759"/>
<reference evidence="7" key="1">
    <citation type="submission" date="2020-11" db="EMBL/GenBank/DDBJ databases">
        <title>Gallus gallus (Chicken) genome, bGalGal1, GRCg7b, maternal haplotype autosomes + Z &amp; W.</title>
        <authorList>
            <person name="Warren W."/>
            <person name="Formenti G."/>
            <person name="Fedrigo O."/>
            <person name="Haase B."/>
            <person name="Mountcastle J."/>
            <person name="Balacco J."/>
            <person name="Tracey A."/>
            <person name="Schneider V."/>
            <person name="Okimoto R."/>
            <person name="Cheng H."/>
            <person name="Hawken R."/>
            <person name="Howe K."/>
            <person name="Jarvis E.D."/>
        </authorList>
    </citation>
    <scope>NUCLEOTIDE SEQUENCE [LARGE SCALE GENOMIC DNA]</scope>
    <source>
        <strain evidence="7">Broiler</strain>
    </source>
</reference>
<dbReference type="GeneTree" id="ENSGT00940000159420"/>
<dbReference type="Gene3D" id="2.60.40.150">
    <property type="entry name" value="C2 domain"/>
    <property type="match status" value="2"/>
</dbReference>
<feature type="compositionally biased region" description="Basic residues" evidence="5">
    <location>
        <begin position="286"/>
        <end position="296"/>
    </location>
</feature>
<dbReference type="PANTHER" id="PTHR46129">
    <property type="entry name" value="SYNAPTOTAGMIN 14, ISOFORM D"/>
    <property type="match status" value="1"/>
</dbReference>
<feature type="region of interest" description="Disordered" evidence="5">
    <location>
        <begin position="195"/>
        <end position="219"/>
    </location>
</feature>
<feature type="region of interest" description="Disordered" evidence="5">
    <location>
        <begin position="57"/>
        <end position="81"/>
    </location>
</feature>
<dbReference type="Ensembl" id="ENSGALT00010045818.1">
    <property type="protein sequence ID" value="ENSGALP00010027307.1"/>
    <property type="gene ID" value="ENSGALG00010018936.1"/>
</dbReference>
<feature type="compositionally biased region" description="Polar residues" evidence="5">
    <location>
        <begin position="333"/>
        <end position="343"/>
    </location>
</feature>
<comment type="function">
    <text evidence="3">May be involved in the trafficking and exocytosis of secretory vesicles in non-neuronal tissues. Is Ca(2+)-independent.</text>
</comment>
<protein>
    <submittedName>
        <fullName evidence="7">Synaptotagmin 14</fullName>
    </submittedName>
</protein>
<dbReference type="InterPro" id="IPR043541">
    <property type="entry name" value="SYT14/14L/16"/>
</dbReference>
<comment type="similarity">
    <text evidence="1">Belongs to the synaptotagmin family.</text>
</comment>
<feature type="compositionally biased region" description="Basic and acidic residues" evidence="5">
    <location>
        <begin position="259"/>
        <end position="276"/>
    </location>
</feature>
<evidence type="ECO:0000256" key="3">
    <source>
        <dbReference type="ARBA" id="ARBA00056709"/>
    </source>
</evidence>
<dbReference type="InterPro" id="IPR000008">
    <property type="entry name" value="C2_dom"/>
</dbReference>
<gene>
    <name evidence="7" type="primary">SYT14</name>
</gene>
<feature type="compositionally biased region" description="Polar residues" evidence="5">
    <location>
        <begin position="243"/>
        <end position="255"/>
    </location>
</feature>
<sequence length="735" mass="82142">MAFFRNLHQNLSLPSVSSLVDTLSSAVDDLTSVVGEVGYSVADSVTEQVTNMINGLRAEDESSKMQNDKTAQDRDENAPWLTEPKEINMKAKRDIAEQKEVQYSGSLEDTNQDGVSNHVVDENQYQLKGKDSNDCLEDTEVPWDFKNVGRPLKREAVGENDCFGNKLLKDTNLKSNKFTMQESIEKQDSCLHTIPDNSKNHLHKKIKPRSPGIDCNDSEEVRGMNISRDLETKFVKVQKQKLSDSSLKMHSNHPSCINEIKEKSEASFDRKEKSEGDASPTVAKVGNKKNSKKSEKKSRGLCNKKTAGKANCIQRMRRTPPLDELQPPPYQDDSGSPHLSCTPSEVGDSKCEFSQCSNSPRCSYKCPSEGSTGHEIESFHNKGYEEDVPSDSTAVLSPEDMSARGSSSQLPKPFDPEPVAKYGTLDVTFDYDSQEQKLLVTVTAVTDIPTYSRTGGSSWQVHLVLLPIKKQRAKTSIQRGPCPVFTETFKFNHVESEMIGNYAVRFRLYSVRRMKKERIVGEKIFHLTKLNLQGKMSVPVILEPSYSLSGCDSQMSMSEVSCSESTSSCQSLVHGSAPEILVGLLYNATTGRLSAEVIKGSHFKNLAANRPPNGLFCCLKHLIGGQVYIIRDTYVKLTLLNSMGQEMSKCKTSIRRGQPNPVYKETFVFQVALFQLSDVTLILSVYNKRSMKRKEMIGWISLGLNSSGEDELNHWTEMKESKGQQVCRWHTLLES</sequence>
<feature type="region of interest" description="Disordered" evidence="5">
    <location>
        <begin position="242"/>
        <end position="344"/>
    </location>
</feature>
<dbReference type="FunFam" id="2.60.40.150:FF:000062">
    <property type="entry name" value="synaptotagmin-14 isoform X1"/>
    <property type="match status" value="1"/>
</dbReference>
<dbReference type="CDD" id="cd08389">
    <property type="entry name" value="C2A_Synaptotagmin-14_16"/>
    <property type="match status" value="1"/>
</dbReference>
<evidence type="ECO:0000256" key="2">
    <source>
        <dbReference type="ARBA" id="ARBA00022737"/>
    </source>
</evidence>
<dbReference type="GO" id="GO:0005543">
    <property type="term" value="F:phospholipid binding"/>
    <property type="evidence" value="ECO:0007669"/>
    <property type="project" value="UniProtKB-ARBA"/>
</dbReference>
<accession>A0A8V0Z820</accession>
<organism evidence="7 8">
    <name type="scientific">Gallus gallus</name>
    <name type="common">Chicken</name>
    <dbReference type="NCBI Taxonomy" id="9031"/>
    <lineage>
        <taxon>Eukaryota</taxon>
        <taxon>Metazoa</taxon>
        <taxon>Chordata</taxon>
        <taxon>Craniata</taxon>
        <taxon>Vertebrata</taxon>
        <taxon>Euteleostomi</taxon>
        <taxon>Archelosauria</taxon>
        <taxon>Archosauria</taxon>
        <taxon>Dinosauria</taxon>
        <taxon>Saurischia</taxon>
        <taxon>Theropoda</taxon>
        <taxon>Coelurosauria</taxon>
        <taxon>Aves</taxon>
        <taxon>Neognathae</taxon>
        <taxon>Galloanserae</taxon>
        <taxon>Galliformes</taxon>
        <taxon>Phasianidae</taxon>
        <taxon>Phasianinae</taxon>
        <taxon>Gallus</taxon>
    </lineage>
</organism>
<keyword evidence="8" id="KW-1185">Reference proteome</keyword>
<feature type="domain" description="C2" evidence="6">
    <location>
        <begin position="576"/>
        <end position="730"/>
    </location>
</feature>